<dbReference type="Pfam" id="PF01067">
    <property type="entry name" value="Calpain_III"/>
    <property type="match status" value="1"/>
</dbReference>
<dbReference type="GO" id="GO:0006508">
    <property type="term" value="P:proteolysis"/>
    <property type="evidence" value="ECO:0007669"/>
    <property type="project" value="UniProtKB-KW"/>
</dbReference>
<dbReference type="PANTHER" id="PTHR46143">
    <property type="entry name" value="CALPAIN-7"/>
    <property type="match status" value="1"/>
</dbReference>
<evidence type="ECO:0000256" key="3">
    <source>
        <dbReference type="ARBA" id="ARBA00022801"/>
    </source>
</evidence>
<comment type="caution">
    <text evidence="5">Lacks conserved residue(s) required for the propagation of feature annotation.</text>
</comment>
<dbReference type="AlphaFoldDB" id="A0A444RVS3"/>
<evidence type="ECO:0000313" key="7">
    <source>
        <dbReference type="EMBL" id="RXG45205.1"/>
    </source>
</evidence>
<sequence length="768" mass="84903">MYTGYQVMNNAEHLATSEEQLSRQANRDSKQALQHAIAAADFYMKAYTEATNATDRLRLRRKCREMITWAEQLKSKESGGTLSPPTYRKITGEEETILRKSSYLHAWDPPYTDHTEYAMSHQQNNILGGWERPATLVGSLLHTDEPFDGTAALMAASGDSDLVQDITTDCSVVASLCAAMDVLVAKSRGKPLLSRLMFPNSGTDLWVLTGWIPEQLFLQSEDVDLNQTWSRMLQCHKERDLIITLGTGRLTHTEEDALGLVGEHDYAVLRLEEVNGARRLLVKNPWCDGLVWKGAELREHSRSTANPPSIGSAGGAHLEMTSTAPSRGTFWISLEEVAQNFESMYLNWNPSCFGRRQDHHFTWHVPAKSWSGTFAHNPQYSICSSTSDTVWILLSRHFADAELSIARNQRSGSLASVARRLGYTSISIFDNGGKRVQEIGGALYRGPYVDSPQTLAKFALDAGKTYTVVMAHEELPLNEYSCTFSFFSATDLKIGPAEEAMRHYRELSSSWTRRSAGGNASSPTYSANPQFSITISRSTPLSILLTTGSRDIAVHTDLVWSSGKRVSSIGRKDVVASSGDYRCGSAHSHVANLEAGTYVIVCSTFEPGQLSDFAIRIGTMIECAVRPVPGDGAGLLCTRLPALEFAAGEERKRASITAPRLTRAYASARCPVLSDENGQHISHAAIRIVVMYGRGPNASIHAISCEGEFRDPTTAVRTPEFDLEPDRIRLESLWIVIEQLGSHRAWSGIEVEILGDNLIRYSPWEDLD</sequence>
<evidence type="ECO:0000256" key="1">
    <source>
        <dbReference type="ARBA" id="ARBA00010193"/>
    </source>
</evidence>
<evidence type="ECO:0000259" key="6">
    <source>
        <dbReference type="PROSITE" id="PS50203"/>
    </source>
</evidence>
<dbReference type="SUPFAM" id="SSF49758">
    <property type="entry name" value="Calpain large subunit, middle domain (domain III)"/>
    <property type="match status" value="2"/>
</dbReference>
<dbReference type="InterPro" id="IPR036213">
    <property type="entry name" value="Calpain_III_sf"/>
</dbReference>
<dbReference type="Pfam" id="PF00648">
    <property type="entry name" value="Peptidase_C2"/>
    <property type="match status" value="1"/>
</dbReference>
<dbReference type="InterPro" id="IPR038765">
    <property type="entry name" value="Papain-like_cys_pep_sf"/>
</dbReference>
<comment type="caution">
    <text evidence="7">The sequence shown here is derived from an EMBL/GenBank/DDBJ whole genome shotgun (WGS) entry which is preliminary data.</text>
</comment>
<dbReference type="InterPro" id="IPR001300">
    <property type="entry name" value="Peptidase_C2_calpain_cat"/>
</dbReference>
<dbReference type="SMART" id="SM00230">
    <property type="entry name" value="CysPc"/>
    <property type="match status" value="1"/>
</dbReference>
<evidence type="ECO:0000256" key="2">
    <source>
        <dbReference type="ARBA" id="ARBA00022670"/>
    </source>
</evidence>
<evidence type="ECO:0000256" key="4">
    <source>
        <dbReference type="ARBA" id="ARBA00022807"/>
    </source>
</evidence>
<dbReference type="Proteomes" id="UP000288725">
    <property type="component" value="Chromosome 8"/>
</dbReference>
<dbReference type="Gene3D" id="3.90.70.10">
    <property type="entry name" value="Cysteine proteinases"/>
    <property type="match status" value="1"/>
</dbReference>
<reference evidence="7 8" key="1">
    <citation type="submission" date="2018-12" db="EMBL/GenBank/DDBJ databases">
        <title>Genome of Verticillium dahliae isolate Getta Getta.</title>
        <authorList>
            <person name="Gardiner D.M."/>
        </authorList>
    </citation>
    <scope>NUCLEOTIDE SEQUENCE [LARGE SCALE GENOMIC DNA]</scope>
    <source>
        <strain evidence="7 8">Getta Getta</strain>
    </source>
</reference>
<dbReference type="SMART" id="SM00720">
    <property type="entry name" value="calpain_III"/>
    <property type="match status" value="1"/>
</dbReference>
<keyword evidence="3" id="KW-0378">Hydrolase</keyword>
<evidence type="ECO:0000256" key="5">
    <source>
        <dbReference type="PROSITE-ProRule" id="PRU00239"/>
    </source>
</evidence>
<keyword evidence="4" id="KW-0788">Thiol protease</keyword>
<comment type="similarity">
    <text evidence="1">Belongs to the peptidase C2 family. PalB/RIM13 subfamily.</text>
</comment>
<dbReference type="SUPFAM" id="SSF54001">
    <property type="entry name" value="Cysteine proteinases"/>
    <property type="match status" value="1"/>
</dbReference>
<dbReference type="GO" id="GO:0004198">
    <property type="term" value="F:calcium-dependent cysteine-type endopeptidase activity"/>
    <property type="evidence" value="ECO:0007669"/>
    <property type="project" value="InterPro"/>
</dbReference>
<dbReference type="Gene3D" id="2.60.120.380">
    <property type="match status" value="1"/>
</dbReference>
<evidence type="ECO:0000313" key="8">
    <source>
        <dbReference type="Proteomes" id="UP000288725"/>
    </source>
</evidence>
<name>A0A444RVS3_VERDA</name>
<dbReference type="PROSITE" id="PS50203">
    <property type="entry name" value="CALPAIN_CAT"/>
    <property type="match status" value="1"/>
</dbReference>
<dbReference type="InterPro" id="IPR022683">
    <property type="entry name" value="Calpain_III"/>
</dbReference>
<protein>
    <recommendedName>
        <fullName evidence="6">Calpain catalytic domain-containing protein</fullName>
    </recommendedName>
</protein>
<feature type="domain" description="Calpain catalytic" evidence="6">
    <location>
        <begin position="178"/>
        <end position="350"/>
    </location>
</feature>
<dbReference type="EMBL" id="RSDZ01000067">
    <property type="protein sequence ID" value="RXG45205.1"/>
    <property type="molecule type" value="Genomic_DNA"/>
</dbReference>
<dbReference type="Pfam" id="PF25435">
    <property type="entry name" value="PalB_C"/>
    <property type="match status" value="1"/>
</dbReference>
<keyword evidence="2" id="KW-0645">Protease</keyword>
<dbReference type="PANTHER" id="PTHR46143:SF1">
    <property type="entry name" value="CALPAIN-7"/>
    <property type="match status" value="1"/>
</dbReference>
<accession>A0A444RVS3</accession>
<dbReference type="InterPro" id="IPR051297">
    <property type="entry name" value="PalB/RIM13"/>
</dbReference>
<proteinExistence type="inferred from homology"/>
<gene>
    <name evidence="7" type="ORF">VDGE_06610</name>
</gene>
<organism evidence="7 8">
    <name type="scientific">Verticillium dahliae</name>
    <name type="common">Verticillium wilt</name>
    <dbReference type="NCBI Taxonomy" id="27337"/>
    <lineage>
        <taxon>Eukaryota</taxon>
        <taxon>Fungi</taxon>
        <taxon>Dikarya</taxon>
        <taxon>Ascomycota</taxon>
        <taxon>Pezizomycotina</taxon>
        <taxon>Sordariomycetes</taxon>
        <taxon>Hypocreomycetidae</taxon>
        <taxon>Glomerellales</taxon>
        <taxon>Plectosphaerellaceae</taxon>
        <taxon>Verticillium</taxon>
    </lineage>
</organism>
<dbReference type="InterPro" id="IPR022682">
    <property type="entry name" value="Calpain_domain_III"/>
</dbReference>